<dbReference type="EMBL" id="JAWDEY010000002">
    <property type="protein sequence ID" value="KAK6591015.1"/>
    <property type="molecule type" value="Genomic_DNA"/>
</dbReference>
<feature type="domain" description="Impact N-terminal" evidence="2">
    <location>
        <begin position="181"/>
        <end position="299"/>
    </location>
</feature>
<comment type="caution">
    <text evidence="3">The sequence shown here is derived from an EMBL/GenBank/DDBJ whole genome shotgun (WGS) entry which is preliminary data.</text>
</comment>
<reference evidence="3 4" key="1">
    <citation type="submission" date="2023-10" db="EMBL/GenBank/DDBJ databases">
        <title>Comparative genomics analysis reveals potential genetic determinants of host preference in Cryptosporidium xiaoi.</title>
        <authorList>
            <person name="Xiao L."/>
            <person name="Li J."/>
        </authorList>
    </citation>
    <scope>NUCLEOTIDE SEQUENCE [LARGE SCALE GENOMIC DNA]</scope>
    <source>
        <strain evidence="3 4">52996</strain>
    </source>
</reference>
<protein>
    <submittedName>
        <fullName evidence="3">Ximpact-like protein</fullName>
    </submittedName>
</protein>
<dbReference type="GO" id="GO:0140469">
    <property type="term" value="P:GCN2-mediated signaling"/>
    <property type="evidence" value="ECO:0007669"/>
    <property type="project" value="TreeGrafter"/>
</dbReference>
<dbReference type="PANTHER" id="PTHR16301:SF25">
    <property type="entry name" value="PROTEIN IMPACT"/>
    <property type="match status" value="1"/>
</dbReference>
<dbReference type="SUPFAM" id="SSF54211">
    <property type="entry name" value="Ribosomal protein S5 domain 2-like"/>
    <property type="match status" value="1"/>
</dbReference>
<dbReference type="Gene3D" id="3.30.230.30">
    <property type="entry name" value="Impact, N-terminal domain"/>
    <property type="match status" value="1"/>
</dbReference>
<dbReference type="AlphaFoldDB" id="A0AAV9Y1Y8"/>
<comment type="similarity">
    <text evidence="1">Belongs to the IMPACT family.</text>
</comment>
<dbReference type="Pfam" id="PF01205">
    <property type="entry name" value="Impact_N"/>
    <property type="match status" value="1"/>
</dbReference>
<dbReference type="InterPro" id="IPR001498">
    <property type="entry name" value="Impact_N"/>
</dbReference>
<dbReference type="InterPro" id="IPR020568">
    <property type="entry name" value="Ribosomal_Su5_D2-typ_SF"/>
</dbReference>
<dbReference type="GO" id="GO:0005737">
    <property type="term" value="C:cytoplasm"/>
    <property type="evidence" value="ECO:0007669"/>
    <property type="project" value="TreeGrafter"/>
</dbReference>
<dbReference type="GO" id="GO:0006446">
    <property type="term" value="P:regulation of translational initiation"/>
    <property type="evidence" value="ECO:0007669"/>
    <property type="project" value="TreeGrafter"/>
</dbReference>
<evidence type="ECO:0000313" key="4">
    <source>
        <dbReference type="Proteomes" id="UP001311799"/>
    </source>
</evidence>
<dbReference type="Proteomes" id="UP001311799">
    <property type="component" value="Unassembled WGS sequence"/>
</dbReference>
<accession>A0AAV9Y1Y8</accession>
<evidence type="ECO:0000313" key="3">
    <source>
        <dbReference type="EMBL" id="KAK6591015.1"/>
    </source>
</evidence>
<keyword evidence="4" id="KW-1185">Reference proteome</keyword>
<proteinExistence type="inferred from homology"/>
<evidence type="ECO:0000256" key="1">
    <source>
        <dbReference type="ARBA" id="ARBA00007665"/>
    </source>
</evidence>
<organism evidence="3 4">
    <name type="scientific">Cryptosporidium xiaoi</name>
    <dbReference type="NCBI Taxonomy" id="659607"/>
    <lineage>
        <taxon>Eukaryota</taxon>
        <taxon>Sar</taxon>
        <taxon>Alveolata</taxon>
        <taxon>Apicomplexa</taxon>
        <taxon>Conoidasida</taxon>
        <taxon>Coccidia</taxon>
        <taxon>Eucoccidiorida</taxon>
        <taxon>Eimeriorina</taxon>
        <taxon>Cryptosporidiidae</taxon>
        <taxon>Cryptosporidium</taxon>
    </lineage>
</organism>
<dbReference type="InterPro" id="IPR023582">
    <property type="entry name" value="Impact"/>
</dbReference>
<evidence type="ECO:0000259" key="2">
    <source>
        <dbReference type="Pfam" id="PF01205"/>
    </source>
</evidence>
<dbReference type="InterPro" id="IPR036956">
    <property type="entry name" value="Impact_N_sf"/>
</dbReference>
<gene>
    <name evidence="3" type="ORF">RS030_111789</name>
</gene>
<name>A0AAV9Y1Y8_9CRYT</name>
<dbReference type="PANTHER" id="PTHR16301">
    <property type="entry name" value="IMPACT-RELATED"/>
    <property type="match status" value="1"/>
</dbReference>
<sequence length="325" mass="36821">MSSSILGEEIKGLESIFGISSGADCDSTLPSPGILFDKEQGTLRFYSEYKDGILEIKISVPFCYPHEESAYILSSWYFDFHYLTSQNESSPSKNLTLAPKTFKKLKEIIEKGSERKDLILFELVKTLENSFDDVDLGEKNFQENEVTENDHEKSRNNVKLGDNFDGDKIFGITHGEPIVDRKSVFQAHVCKVFTTEDVEKVIKWLLSNTKIARATHNMWAYRLCKDKKPSSGGSFPIGYDIISLDHDSDGETAAGSRLQHLLNIIDAKNIFVMVTRWYGGIQLGPDRFRHINNAARQTLEKAGLINDNSQKPHVFKNKKVKEKSK</sequence>